<dbReference type="SUPFAM" id="SSF52821">
    <property type="entry name" value="Rhodanese/Cell cycle control phosphatase"/>
    <property type="match status" value="2"/>
</dbReference>
<evidence type="ECO:0000256" key="7">
    <source>
        <dbReference type="SAM" id="MobiDB-lite"/>
    </source>
</evidence>
<dbReference type="Pfam" id="PF00581">
    <property type="entry name" value="Rhodanese"/>
    <property type="match status" value="2"/>
</dbReference>
<dbReference type="InterPro" id="IPR001763">
    <property type="entry name" value="Rhodanese-like_dom"/>
</dbReference>
<reference evidence="9 10" key="1">
    <citation type="submission" date="2020-04" db="EMBL/GenBank/DDBJ databases">
        <title>Rhodospirillaceae bacterium KN72 isolated from deep sea.</title>
        <authorList>
            <person name="Zhang D.-C."/>
        </authorList>
    </citation>
    <scope>NUCLEOTIDE SEQUENCE [LARGE SCALE GENOMIC DNA]</scope>
    <source>
        <strain evidence="9 10">KN72</strain>
    </source>
</reference>
<organism evidence="9 10">
    <name type="scientific">Pacificispira spongiicola</name>
    <dbReference type="NCBI Taxonomy" id="2729598"/>
    <lineage>
        <taxon>Bacteria</taxon>
        <taxon>Pseudomonadati</taxon>
        <taxon>Pseudomonadota</taxon>
        <taxon>Alphaproteobacteria</taxon>
        <taxon>Rhodospirillales</taxon>
        <taxon>Rhodospirillaceae</taxon>
        <taxon>Pacificispira</taxon>
    </lineage>
</organism>
<keyword evidence="9" id="KW-0670">Pyruvate</keyword>
<comment type="caution">
    <text evidence="9">The sequence shown here is derived from an EMBL/GenBank/DDBJ whole genome shotgun (WGS) entry which is preliminary data.</text>
</comment>
<dbReference type="EMBL" id="JABBNT010000002">
    <property type="protein sequence ID" value="NMM44073.1"/>
    <property type="molecule type" value="Genomic_DNA"/>
</dbReference>
<dbReference type="SMART" id="SM00450">
    <property type="entry name" value="RHOD"/>
    <property type="match status" value="2"/>
</dbReference>
<feature type="domain" description="Rhodanese" evidence="8">
    <location>
        <begin position="165"/>
        <end position="281"/>
    </location>
</feature>
<comment type="catalytic activity">
    <reaction evidence="5">
        <text>2-oxo-3-sulfanylpropanoate + [thioredoxin]-dithiol = [thioredoxin]-disulfide + hydrogen sulfide + pyruvate + H(+)</text>
        <dbReference type="Rhea" id="RHEA:21740"/>
        <dbReference type="Rhea" id="RHEA-COMP:10698"/>
        <dbReference type="Rhea" id="RHEA-COMP:10700"/>
        <dbReference type="ChEBI" id="CHEBI:15361"/>
        <dbReference type="ChEBI" id="CHEBI:15378"/>
        <dbReference type="ChEBI" id="CHEBI:29919"/>
        <dbReference type="ChEBI" id="CHEBI:29950"/>
        <dbReference type="ChEBI" id="CHEBI:50058"/>
        <dbReference type="ChEBI" id="CHEBI:57678"/>
        <dbReference type="EC" id="2.8.1.2"/>
    </reaction>
    <physiologicalReaction direction="left-to-right" evidence="5">
        <dbReference type="Rhea" id="RHEA:21741"/>
    </physiologicalReaction>
</comment>
<evidence type="ECO:0000256" key="6">
    <source>
        <dbReference type="RuleBase" id="RU000507"/>
    </source>
</evidence>
<evidence type="ECO:0000313" key="10">
    <source>
        <dbReference type="Proteomes" id="UP000539372"/>
    </source>
</evidence>
<dbReference type="InterPro" id="IPR001307">
    <property type="entry name" value="Thiosulphate_STrfase_CS"/>
</dbReference>
<feature type="domain" description="Rhodanese" evidence="8">
    <location>
        <begin position="17"/>
        <end position="134"/>
    </location>
</feature>
<dbReference type="PROSITE" id="PS00683">
    <property type="entry name" value="RHODANESE_2"/>
    <property type="match status" value="1"/>
</dbReference>
<keyword evidence="4" id="KW-0677">Repeat</keyword>
<dbReference type="RefSeq" id="WP_169624380.1">
    <property type="nucleotide sequence ID" value="NZ_JABBNT010000002.1"/>
</dbReference>
<sequence>MSQFPLVSPQWLKGRLDDPKTVVLDATYHLPNVNRDAKAEFLAEHIPGARFFDIDGVKDKTDPLPHMVPSPEDFAKVAAGLGISNDSHVVCYDAYGLFSAARPWWMFRLFGHDSVSVLDGGLPAWKAAGLPVDSGAPAPVTAGRFEASFRPELIRRLADVTANLTSKQDTILDARSAGRFDGTAPEPRPELRGGHIPGSLNLPFSDLVDPDTKRVKDIHALESSFRKAGIKLGRDKVVASCGSGVTACVLALGLSLLGDDTAAVYDGSWSEWGSRPDTPIDNPNGKQHP</sequence>
<keyword evidence="10" id="KW-1185">Reference proteome</keyword>
<feature type="region of interest" description="Disordered" evidence="7">
    <location>
        <begin position="269"/>
        <end position="289"/>
    </location>
</feature>
<name>A0A7Y0DYY1_9PROT</name>
<dbReference type="InterPro" id="IPR045078">
    <property type="entry name" value="TST/MPST-like"/>
</dbReference>
<protein>
    <recommendedName>
        <fullName evidence="6">Sulfurtransferase</fullName>
    </recommendedName>
</protein>
<dbReference type="FunFam" id="3.40.250.10:FF:000001">
    <property type="entry name" value="Sulfurtransferase"/>
    <property type="match status" value="1"/>
</dbReference>
<evidence type="ECO:0000313" key="9">
    <source>
        <dbReference type="EMBL" id="NMM44073.1"/>
    </source>
</evidence>
<dbReference type="Proteomes" id="UP000539372">
    <property type="component" value="Unassembled WGS sequence"/>
</dbReference>
<keyword evidence="3 6" id="KW-0808">Transferase</keyword>
<evidence type="ECO:0000256" key="5">
    <source>
        <dbReference type="ARBA" id="ARBA00051793"/>
    </source>
</evidence>
<dbReference type="AlphaFoldDB" id="A0A7Y0DYY1"/>
<dbReference type="GO" id="GO:0005737">
    <property type="term" value="C:cytoplasm"/>
    <property type="evidence" value="ECO:0007669"/>
    <property type="project" value="UniProtKB-SubCell"/>
</dbReference>
<evidence type="ECO:0000259" key="8">
    <source>
        <dbReference type="PROSITE" id="PS50206"/>
    </source>
</evidence>
<dbReference type="Gene3D" id="3.40.250.10">
    <property type="entry name" value="Rhodanese-like domain"/>
    <property type="match status" value="2"/>
</dbReference>
<evidence type="ECO:0000256" key="1">
    <source>
        <dbReference type="ARBA" id="ARBA00004496"/>
    </source>
</evidence>
<accession>A0A7Y0DYY1</accession>
<dbReference type="PROSITE" id="PS00380">
    <property type="entry name" value="RHODANESE_1"/>
    <property type="match status" value="1"/>
</dbReference>
<dbReference type="FunFam" id="3.40.250.10:FF:000015">
    <property type="entry name" value="Sulfurtransferase"/>
    <property type="match status" value="1"/>
</dbReference>
<keyword evidence="2" id="KW-0963">Cytoplasm</keyword>
<comment type="subcellular location">
    <subcellularLocation>
        <location evidence="1">Cytoplasm</location>
    </subcellularLocation>
</comment>
<evidence type="ECO:0000256" key="2">
    <source>
        <dbReference type="ARBA" id="ARBA00022490"/>
    </source>
</evidence>
<dbReference type="CDD" id="cd01449">
    <property type="entry name" value="TST_Repeat_2"/>
    <property type="match status" value="1"/>
</dbReference>
<dbReference type="GO" id="GO:0004792">
    <property type="term" value="F:thiosulfate-cyanide sulfurtransferase activity"/>
    <property type="evidence" value="ECO:0007669"/>
    <property type="project" value="InterPro"/>
</dbReference>
<dbReference type="PANTHER" id="PTHR11364:SF27">
    <property type="entry name" value="SULFURTRANSFERASE"/>
    <property type="match status" value="1"/>
</dbReference>
<evidence type="ECO:0000256" key="3">
    <source>
        <dbReference type="ARBA" id="ARBA00022679"/>
    </source>
</evidence>
<gene>
    <name evidence="9" type="primary">sseA</name>
    <name evidence="9" type="ORF">HH303_06265</name>
</gene>
<dbReference type="GO" id="GO:0016784">
    <property type="term" value="F:3-mercaptopyruvate sulfurtransferase activity"/>
    <property type="evidence" value="ECO:0007669"/>
    <property type="project" value="UniProtKB-EC"/>
</dbReference>
<dbReference type="InterPro" id="IPR036873">
    <property type="entry name" value="Rhodanese-like_dom_sf"/>
</dbReference>
<dbReference type="PANTHER" id="PTHR11364">
    <property type="entry name" value="THIOSULFATE SULFERTANSFERASE"/>
    <property type="match status" value="1"/>
</dbReference>
<dbReference type="NCBIfam" id="NF008557">
    <property type="entry name" value="PRK11493.1"/>
    <property type="match status" value="1"/>
</dbReference>
<proteinExistence type="predicted"/>
<dbReference type="CDD" id="cd01448">
    <property type="entry name" value="TST_Repeat_1"/>
    <property type="match status" value="1"/>
</dbReference>
<evidence type="ECO:0000256" key="4">
    <source>
        <dbReference type="ARBA" id="ARBA00022737"/>
    </source>
</evidence>
<dbReference type="PROSITE" id="PS50206">
    <property type="entry name" value="RHODANESE_3"/>
    <property type="match status" value="2"/>
</dbReference>